<feature type="domain" description="Retroviral polymerase SH3-like" evidence="7">
    <location>
        <begin position="578"/>
        <end position="612"/>
    </location>
</feature>
<dbReference type="SFLD" id="SFLDS00005">
    <property type="entry name" value="Isoprenoid_Synthase_Type_I"/>
    <property type="match status" value="1"/>
</dbReference>
<keyword evidence="4" id="KW-0456">Lyase</keyword>
<dbReference type="Gene3D" id="2.60.120.200">
    <property type="match status" value="1"/>
</dbReference>
<dbReference type="Pfam" id="PF25597">
    <property type="entry name" value="SH3_retrovirus"/>
    <property type="match status" value="1"/>
</dbReference>
<reference evidence="8 9" key="1">
    <citation type="journal article" date="2021" name="Nat. Plants">
        <title>The Taxus genome provides insights into paclitaxel biosynthesis.</title>
        <authorList>
            <person name="Xiong X."/>
            <person name="Gou J."/>
            <person name="Liao Q."/>
            <person name="Li Y."/>
            <person name="Zhou Q."/>
            <person name="Bi G."/>
            <person name="Li C."/>
            <person name="Du R."/>
            <person name="Wang X."/>
            <person name="Sun T."/>
            <person name="Guo L."/>
            <person name="Liang H."/>
            <person name="Lu P."/>
            <person name="Wu Y."/>
            <person name="Zhang Z."/>
            <person name="Ro D.K."/>
            <person name="Shang Y."/>
            <person name="Huang S."/>
            <person name="Yan J."/>
        </authorList>
    </citation>
    <scope>NUCLEOTIDE SEQUENCE [LARGE SCALE GENOMIC DNA]</scope>
    <source>
        <strain evidence="8">Ta-2019</strain>
    </source>
</reference>
<dbReference type="InterPro" id="IPR034741">
    <property type="entry name" value="Terpene_cyclase-like_1_C"/>
</dbReference>
<proteinExistence type="predicted"/>
<keyword evidence="2" id="KW-0479">Metal-binding</keyword>
<evidence type="ECO:0000259" key="5">
    <source>
        <dbReference type="Pfam" id="PF01397"/>
    </source>
</evidence>
<dbReference type="InterPro" id="IPR008930">
    <property type="entry name" value="Terpenoid_cyclase/PrenylTrfase"/>
</dbReference>
<dbReference type="InterPro" id="IPR013320">
    <property type="entry name" value="ConA-like_dom_sf"/>
</dbReference>
<dbReference type="Pfam" id="PF01397">
    <property type="entry name" value="Terpene_synth"/>
    <property type="match status" value="1"/>
</dbReference>
<name>A0AA38CBM6_TAXCH</name>
<evidence type="ECO:0000256" key="1">
    <source>
        <dbReference type="ARBA" id="ARBA00001946"/>
    </source>
</evidence>
<keyword evidence="9" id="KW-1185">Reference proteome</keyword>
<dbReference type="GO" id="GO:0004553">
    <property type="term" value="F:hydrolase activity, hydrolyzing O-glycosyl compounds"/>
    <property type="evidence" value="ECO:0007669"/>
    <property type="project" value="InterPro"/>
</dbReference>
<dbReference type="InterPro" id="IPR008949">
    <property type="entry name" value="Isoprenoid_synthase_dom_sf"/>
</dbReference>
<evidence type="ECO:0000259" key="6">
    <source>
        <dbReference type="Pfam" id="PF03936"/>
    </source>
</evidence>
<dbReference type="CDD" id="cd00684">
    <property type="entry name" value="Terpene_cyclase_plant_C1"/>
    <property type="match status" value="1"/>
</dbReference>
<protein>
    <submittedName>
        <fullName evidence="8">Uncharacterized protein</fullName>
    </submittedName>
</protein>
<dbReference type="SUPFAM" id="SSF49899">
    <property type="entry name" value="Concanavalin A-like lectins/glucanases"/>
    <property type="match status" value="1"/>
</dbReference>
<comment type="caution">
    <text evidence="8">The sequence shown here is derived from an EMBL/GenBank/DDBJ whole genome shotgun (WGS) entry which is preliminary data.</text>
</comment>
<keyword evidence="3" id="KW-0460">Magnesium</keyword>
<dbReference type="SUPFAM" id="SSF48576">
    <property type="entry name" value="Terpenoid synthases"/>
    <property type="match status" value="1"/>
</dbReference>
<dbReference type="GO" id="GO:0000287">
    <property type="term" value="F:magnesium ion binding"/>
    <property type="evidence" value="ECO:0007669"/>
    <property type="project" value="InterPro"/>
</dbReference>
<dbReference type="Pfam" id="PF03936">
    <property type="entry name" value="Terpene_synth_C"/>
    <property type="match status" value="1"/>
</dbReference>
<dbReference type="GO" id="GO:0016102">
    <property type="term" value="P:diterpenoid biosynthetic process"/>
    <property type="evidence" value="ECO:0007669"/>
    <property type="project" value="InterPro"/>
</dbReference>
<dbReference type="EMBL" id="JAHRHJ020000010">
    <property type="protein sequence ID" value="KAH9297315.1"/>
    <property type="molecule type" value="Genomic_DNA"/>
</dbReference>
<dbReference type="AlphaFoldDB" id="A0AA38CBM6"/>
<evidence type="ECO:0000256" key="2">
    <source>
        <dbReference type="ARBA" id="ARBA00022723"/>
    </source>
</evidence>
<dbReference type="FunFam" id="1.10.600.10:FF:000005">
    <property type="entry name" value="Ent-kaur-16-ene synthase, chloroplastic"/>
    <property type="match status" value="1"/>
</dbReference>
<dbReference type="InterPro" id="IPR050148">
    <property type="entry name" value="Terpene_synthase-like"/>
</dbReference>
<dbReference type="InterPro" id="IPR005630">
    <property type="entry name" value="Terpene_synthase_metal-bd"/>
</dbReference>
<comment type="cofactor">
    <cofactor evidence="1">
        <name>Mg(2+)</name>
        <dbReference type="ChEBI" id="CHEBI:18420"/>
    </cofactor>
</comment>
<dbReference type="GO" id="GO:0010333">
    <property type="term" value="F:terpene synthase activity"/>
    <property type="evidence" value="ECO:0007669"/>
    <property type="project" value="InterPro"/>
</dbReference>
<dbReference type="InterPro" id="IPR001906">
    <property type="entry name" value="Terpene_synth_N"/>
</dbReference>
<evidence type="ECO:0000313" key="8">
    <source>
        <dbReference type="EMBL" id="KAH9297315.1"/>
    </source>
</evidence>
<evidence type="ECO:0000256" key="4">
    <source>
        <dbReference type="ARBA" id="ARBA00023239"/>
    </source>
</evidence>
<dbReference type="InterPro" id="IPR057670">
    <property type="entry name" value="SH3_retrovirus"/>
</dbReference>
<sequence length="697" mass="81313">APYYSELAEKLIGEIKDVFDAMAAAETVSPSAENISERLVMVDNIERLGVDRHFQKEITQSLDYVYRYWHELHTDLNMTALGLRILRLHRYDVSSDVLEKFKAKNGGFLCSTTTQPEEEIKSFLNLFRASLIVFPNENVMEEAKSFATAYLNQALHKTDISSSLSQEITFNLEYGWWPTLPRVEARNYIDIYGESNSWAKMPVDKKLLYLAKLDFNIVQSIYQRELKDLSRWWTEFDLSKLAFARHRHVEYHFVSCAICVEPKYYAFRKSFEKFSILGTILDDIYDTYGTIDELKLFTTAIKRWDPSPADFLPEYMKIAYIAFYKAINESAQDAEKTQGRDMLQYIRKAWEVYIDSIMQEAEWLATGYIPTLNEYLENGKVSSAARVVILPSILTLDGLLPEDILHKIDYPSRFDELSGLLLRLRGDTRTFKAEANRGEEASCITSYMRDHPGSSEEVALNYIKRFLDERLKEFNWEYLKQDNVPTCCKDHAYNISRCFCLFYKEGDGFTIANKDIRKLVTQILINHVPIDSSIFLVDDVPIRVFEKMEEETWVAYPQRQAMGVFSSIWNADDWATQENTKSYKLFNPDTKKVIISRDVQFVENEAWDRSIEKTVSVAVVIPHDDMADESIEQQDQSFNLPSFPEMLEQQEIIHYYADIGEEEEQYGFEFEEEQYGVEFEEDSQVLEENLELLQQEI</sequence>
<dbReference type="OMA" id="DERDIMW"/>
<dbReference type="Gene3D" id="1.50.10.130">
    <property type="entry name" value="Terpene synthase, N-terminal domain"/>
    <property type="match status" value="1"/>
</dbReference>
<feature type="non-terminal residue" evidence="8">
    <location>
        <position position="1"/>
    </location>
</feature>
<dbReference type="SFLD" id="SFLDG01019">
    <property type="entry name" value="Terpene_Cyclase_Like_1_C_Termi"/>
    <property type="match status" value="1"/>
</dbReference>
<dbReference type="PANTHER" id="PTHR31739:SF25">
    <property type="entry name" value="(E,E)-GERANYLLINALOOL SYNTHASE"/>
    <property type="match status" value="1"/>
</dbReference>
<dbReference type="GO" id="GO:0005975">
    <property type="term" value="P:carbohydrate metabolic process"/>
    <property type="evidence" value="ECO:0007669"/>
    <property type="project" value="InterPro"/>
</dbReference>
<dbReference type="InterPro" id="IPR036965">
    <property type="entry name" value="Terpene_synth_N_sf"/>
</dbReference>
<dbReference type="PANTHER" id="PTHR31739">
    <property type="entry name" value="ENT-COPALYL DIPHOSPHATE SYNTHASE, CHLOROPLASTIC"/>
    <property type="match status" value="1"/>
</dbReference>
<dbReference type="SUPFAM" id="SSF48239">
    <property type="entry name" value="Terpenoid cyclases/Protein prenyltransferases"/>
    <property type="match status" value="1"/>
</dbReference>
<accession>A0AA38CBM6</accession>
<feature type="domain" description="Terpene synthase N-terminal" evidence="5">
    <location>
        <begin position="8"/>
        <end position="172"/>
    </location>
</feature>
<gene>
    <name evidence="8" type="ORF">KI387_028997</name>
</gene>
<dbReference type="InterPro" id="IPR044814">
    <property type="entry name" value="Terpene_cyclase_plant_C1"/>
</dbReference>
<evidence type="ECO:0000259" key="7">
    <source>
        <dbReference type="Pfam" id="PF25597"/>
    </source>
</evidence>
<feature type="domain" description="Terpene synthase metal-binding" evidence="6">
    <location>
        <begin position="235"/>
        <end position="472"/>
    </location>
</feature>
<evidence type="ECO:0000313" key="9">
    <source>
        <dbReference type="Proteomes" id="UP000824469"/>
    </source>
</evidence>
<dbReference type="Gene3D" id="1.10.600.10">
    <property type="entry name" value="Farnesyl Diphosphate Synthase"/>
    <property type="match status" value="1"/>
</dbReference>
<dbReference type="Proteomes" id="UP000824469">
    <property type="component" value="Unassembled WGS sequence"/>
</dbReference>
<evidence type="ECO:0000256" key="3">
    <source>
        <dbReference type="ARBA" id="ARBA00022842"/>
    </source>
</evidence>
<organism evidence="8 9">
    <name type="scientific">Taxus chinensis</name>
    <name type="common">Chinese yew</name>
    <name type="synonym">Taxus wallichiana var. chinensis</name>
    <dbReference type="NCBI Taxonomy" id="29808"/>
    <lineage>
        <taxon>Eukaryota</taxon>
        <taxon>Viridiplantae</taxon>
        <taxon>Streptophyta</taxon>
        <taxon>Embryophyta</taxon>
        <taxon>Tracheophyta</taxon>
        <taxon>Spermatophyta</taxon>
        <taxon>Pinopsida</taxon>
        <taxon>Pinidae</taxon>
        <taxon>Conifers II</taxon>
        <taxon>Cupressales</taxon>
        <taxon>Taxaceae</taxon>
        <taxon>Taxus</taxon>
    </lineage>
</organism>